<dbReference type="PANTHER" id="PTHR34216:SF3">
    <property type="entry name" value="POLY-BETA-1,6-N-ACETYL-D-GLUCOSAMINE N-DEACETYLASE"/>
    <property type="match status" value="1"/>
</dbReference>
<accession>A0A7C5YRF8</accession>
<gene>
    <name evidence="5" type="ORF">ENL96_02885</name>
</gene>
<dbReference type="GO" id="GO:0016810">
    <property type="term" value="F:hydrolase activity, acting on carbon-nitrogen (but not peptide) bonds"/>
    <property type="evidence" value="ECO:0007669"/>
    <property type="project" value="InterPro"/>
</dbReference>
<dbReference type="Gene3D" id="3.20.20.370">
    <property type="entry name" value="Glycoside hydrolase/deacetylase"/>
    <property type="match status" value="1"/>
</dbReference>
<name>A0A7C5YRF8_UNCC3</name>
<comment type="subcellular location">
    <subcellularLocation>
        <location evidence="1">Secreted</location>
    </subcellularLocation>
</comment>
<keyword evidence="2" id="KW-0732">Signal</keyword>
<evidence type="ECO:0000259" key="4">
    <source>
        <dbReference type="PROSITE" id="PS51677"/>
    </source>
</evidence>
<protein>
    <recommendedName>
        <fullName evidence="4">NodB homology domain-containing protein</fullName>
    </recommendedName>
</protein>
<organism evidence="5">
    <name type="scientific">candidate division CPR3 bacterium</name>
    <dbReference type="NCBI Taxonomy" id="2268181"/>
    <lineage>
        <taxon>Bacteria</taxon>
        <taxon>Bacteria division CPR3</taxon>
    </lineage>
</organism>
<keyword evidence="3" id="KW-1133">Transmembrane helix</keyword>
<evidence type="ECO:0000256" key="3">
    <source>
        <dbReference type="SAM" id="Phobius"/>
    </source>
</evidence>
<evidence type="ECO:0000256" key="2">
    <source>
        <dbReference type="ARBA" id="ARBA00022729"/>
    </source>
</evidence>
<dbReference type="InterPro" id="IPR011330">
    <property type="entry name" value="Glyco_hydro/deAcase_b/a-brl"/>
</dbReference>
<reference evidence="5" key="1">
    <citation type="journal article" date="2020" name="mSystems">
        <title>Genome- and Community-Level Interaction Insights into Carbon Utilization and Element Cycling Functions of Hydrothermarchaeota in Hydrothermal Sediment.</title>
        <authorList>
            <person name="Zhou Z."/>
            <person name="Liu Y."/>
            <person name="Xu W."/>
            <person name="Pan J."/>
            <person name="Luo Z.H."/>
            <person name="Li M."/>
        </authorList>
    </citation>
    <scope>NUCLEOTIDE SEQUENCE [LARGE SCALE GENOMIC DNA]</scope>
    <source>
        <strain evidence="5">SpSt-1042</strain>
    </source>
</reference>
<feature type="transmembrane region" description="Helical" evidence="3">
    <location>
        <begin position="12"/>
        <end position="32"/>
    </location>
</feature>
<dbReference type="GO" id="GO:0005975">
    <property type="term" value="P:carbohydrate metabolic process"/>
    <property type="evidence" value="ECO:0007669"/>
    <property type="project" value="InterPro"/>
</dbReference>
<sequence length="314" mass="36578">MFKLFTILENAIFLFLILFIAVYGLILFYVTFKIPYESPTKESVTYSPIMCLKDLKQEKEKEVFVNRVGEYTTYNNPYRKNGVKGIKMAEISVPVLMYHHIGNAPQNASSKTYQYYIPVEEFEKQMRYLYLADYNVVTIDQLIGALEGKITLPERSVVITFDDLPPDQITNGLPILKKYGFKATFFMNVNRAYNDDKYVNALLNDGHAVGSHSYNHLDLTKIRDKNKLKFEIYESKKVLEERYKVPFKYFAYPGCKYTSEIEIMVKEAGYEAAFSCAIPHNKKSIKDIYRLGRRLITSDFDAFIARLEDREGIW</sequence>
<dbReference type="GO" id="GO:0005576">
    <property type="term" value="C:extracellular region"/>
    <property type="evidence" value="ECO:0007669"/>
    <property type="project" value="UniProtKB-SubCell"/>
</dbReference>
<dbReference type="InterPro" id="IPR002509">
    <property type="entry name" value="NODB_dom"/>
</dbReference>
<evidence type="ECO:0000313" key="5">
    <source>
        <dbReference type="EMBL" id="HHR92433.1"/>
    </source>
</evidence>
<dbReference type="CDD" id="cd10918">
    <property type="entry name" value="CE4_NodB_like_5s_6s"/>
    <property type="match status" value="1"/>
</dbReference>
<keyword evidence="3" id="KW-0812">Transmembrane</keyword>
<evidence type="ECO:0000256" key="1">
    <source>
        <dbReference type="ARBA" id="ARBA00004613"/>
    </source>
</evidence>
<dbReference type="PANTHER" id="PTHR34216">
    <property type="match status" value="1"/>
</dbReference>
<dbReference type="SUPFAM" id="SSF88713">
    <property type="entry name" value="Glycoside hydrolase/deacetylase"/>
    <property type="match status" value="1"/>
</dbReference>
<dbReference type="AlphaFoldDB" id="A0A7C5YRF8"/>
<dbReference type="EMBL" id="DRVY01000088">
    <property type="protein sequence ID" value="HHR92433.1"/>
    <property type="molecule type" value="Genomic_DNA"/>
</dbReference>
<comment type="caution">
    <text evidence="5">The sequence shown here is derived from an EMBL/GenBank/DDBJ whole genome shotgun (WGS) entry which is preliminary data.</text>
</comment>
<dbReference type="Pfam" id="PF01522">
    <property type="entry name" value="Polysacc_deac_1"/>
    <property type="match status" value="1"/>
</dbReference>
<dbReference type="PROSITE" id="PS51677">
    <property type="entry name" value="NODB"/>
    <property type="match status" value="1"/>
</dbReference>
<proteinExistence type="predicted"/>
<dbReference type="InterPro" id="IPR051398">
    <property type="entry name" value="Polysacch_Deacetylase"/>
</dbReference>
<keyword evidence="3" id="KW-0472">Membrane</keyword>
<feature type="domain" description="NodB homology" evidence="4">
    <location>
        <begin position="155"/>
        <end position="314"/>
    </location>
</feature>